<dbReference type="Proteomes" id="UP000799444">
    <property type="component" value="Unassembled WGS sequence"/>
</dbReference>
<evidence type="ECO:0000259" key="1">
    <source>
        <dbReference type="Pfam" id="PF06985"/>
    </source>
</evidence>
<feature type="non-terminal residue" evidence="2">
    <location>
        <position position="1"/>
    </location>
</feature>
<name>A0A9P4QM15_9PLEO</name>
<dbReference type="EMBL" id="ML996234">
    <property type="protein sequence ID" value="KAF2729827.1"/>
    <property type="molecule type" value="Genomic_DNA"/>
</dbReference>
<dbReference type="AlphaFoldDB" id="A0A9P4QM15"/>
<proteinExistence type="predicted"/>
<organism evidence="2 3">
    <name type="scientific">Polyplosphaeria fusca</name>
    <dbReference type="NCBI Taxonomy" id="682080"/>
    <lineage>
        <taxon>Eukaryota</taxon>
        <taxon>Fungi</taxon>
        <taxon>Dikarya</taxon>
        <taxon>Ascomycota</taxon>
        <taxon>Pezizomycotina</taxon>
        <taxon>Dothideomycetes</taxon>
        <taxon>Pleosporomycetidae</taxon>
        <taxon>Pleosporales</taxon>
        <taxon>Tetraplosphaeriaceae</taxon>
        <taxon>Polyplosphaeria</taxon>
    </lineage>
</organism>
<dbReference type="InterPro" id="IPR052895">
    <property type="entry name" value="HetReg/Transcr_Mod"/>
</dbReference>
<evidence type="ECO:0000313" key="2">
    <source>
        <dbReference type="EMBL" id="KAF2729827.1"/>
    </source>
</evidence>
<gene>
    <name evidence="2" type="ORF">EJ04DRAFT_393415</name>
</gene>
<keyword evidence="3" id="KW-1185">Reference proteome</keyword>
<dbReference type="Pfam" id="PF06985">
    <property type="entry name" value="HET"/>
    <property type="match status" value="1"/>
</dbReference>
<feature type="domain" description="Heterokaryon incompatibility" evidence="1">
    <location>
        <begin position="32"/>
        <end position="116"/>
    </location>
</feature>
<sequence length="118" mass="13558">QIRLIKLQYQQGPSPNICCRMTLHKLSVVLGYTALSYMWGNSSSNKISVNGEDFWIYDNLFDFLTVQSANAEFCRSTYLWVDQVCINQSNTDERNHQVNLMSKIYQLATGTIVWLGLP</sequence>
<protein>
    <submittedName>
        <fullName evidence="2">HET-domain-containing protein</fullName>
    </submittedName>
</protein>
<dbReference type="InterPro" id="IPR010730">
    <property type="entry name" value="HET"/>
</dbReference>
<dbReference type="PANTHER" id="PTHR24148">
    <property type="entry name" value="ANKYRIN REPEAT DOMAIN-CONTAINING PROTEIN 39 HOMOLOG-RELATED"/>
    <property type="match status" value="1"/>
</dbReference>
<reference evidence="2" key="1">
    <citation type="journal article" date="2020" name="Stud. Mycol.">
        <title>101 Dothideomycetes genomes: a test case for predicting lifestyles and emergence of pathogens.</title>
        <authorList>
            <person name="Haridas S."/>
            <person name="Albert R."/>
            <person name="Binder M."/>
            <person name="Bloem J."/>
            <person name="Labutti K."/>
            <person name="Salamov A."/>
            <person name="Andreopoulos B."/>
            <person name="Baker S."/>
            <person name="Barry K."/>
            <person name="Bills G."/>
            <person name="Bluhm B."/>
            <person name="Cannon C."/>
            <person name="Castanera R."/>
            <person name="Culley D."/>
            <person name="Daum C."/>
            <person name="Ezra D."/>
            <person name="Gonzalez J."/>
            <person name="Henrissat B."/>
            <person name="Kuo A."/>
            <person name="Liang C."/>
            <person name="Lipzen A."/>
            <person name="Lutzoni F."/>
            <person name="Magnuson J."/>
            <person name="Mondo S."/>
            <person name="Nolan M."/>
            <person name="Ohm R."/>
            <person name="Pangilinan J."/>
            <person name="Park H.-J."/>
            <person name="Ramirez L."/>
            <person name="Alfaro M."/>
            <person name="Sun H."/>
            <person name="Tritt A."/>
            <person name="Yoshinaga Y."/>
            <person name="Zwiers L.-H."/>
            <person name="Turgeon B."/>
            <person name="Goodwin S."/>
            <person name="Spatafora J."/>
            <person name="Crous P."/>
            <person name="Grigoriev I."/>
        </authorList>
    </citation>
    <scope>NUCLEOTIDE SEQUENCE</scope>
    <source>
        <strain evidence="2">CBS 125425</strain>
    </source>
</reference>
<comment type="caution">
    <text evidence="2">The sequence shown here is derived from an EMBL/GenBank/DDBJ whole genome shotgun (WGS) entry which is preliminary data.</text>
</comment>
<feature type="non-terminal residue" evidence="2">
    <location>
        <position position="118"/>
    </location>
</feature>
<evidence type="ECO:0000313" key="3">
    <source>
        <dbReference type="Proteomes" id="UP000799444"/>
    </source>
</evidence>
<accession>A0A9P4QM15</accession>
<dbReference type="OrthoDB" id="5386682at2759"/>
<dbReference type="PANTHER" id="PTHR24148:SF73">
    <property type="entry name" value="HET DOMAIN PROTEIN (AFU_ORTHOLOGUE AFUA_8G01020)"/>
    <property type="match status" value="1"/>
</dbReference>